<gene>
    <name evidence="2" type="ORF">FPE52_003730</name>
</gene>
<protein>
    <submittedName>
        <fullName evidence="2">Uncharacterized protein</fullName>
    </submittedName>
</protein>
<evidence type="ECO:0000256" key="1">
    <source>
        <dbReference type="SAM" id="MobiDB-lite"/>
    </source>
</evidence>
<comment type="caution">
    <text evidence="2">The sequence shown here is derived from an EMBL/GenBank/DDBJ whole genome shotgun (WGS) entry which is preliminary data.</text>
</comment>
<proteinExistence type="predicted"/>
<feature type="compositionally biased region" description="Basic and acidic residues" evidence="1">
    <location>
        <begin position="1"/>
        <end position="10"/>
    </location>
</feature>
<evidence type="ECO:0000313" key="2">
    <source>
        <dbReference type="EMBL" id="EDP8608089.1"/>
    </source>
</evidence>
<feature type="region of interest" description="Disordered" evidence="1">
    <location>
        <begin position="1"/>
        <end position="29"/>
    </location>
</feature>
<sequence>MTHSGMRESTGRPGLSRRPPEKINQGSSLLRSSATLTSIGNSHILYG</sequence>
<reference evidence="2" key="1">
    <citation type="submission" date="2019-12" db="EMBL/GenBank/DDBJ databases">
        <authorList>
            <person name="Ashton P.M."/>
            <person name="Dallman T."/>
            <person name="Nair S."/>
            <person name="De Pinna E."/>
            <person name="Peters T."/>
            <person name="Grant K."/>
        </authorList>
    </citation>
    <scope>NUCLEOTIDE SEQUENCE</scope>
    <source>
        <strain evidence="2">267043</strain>
    </source>
</reference>
<organism evidence="2">
    <name type="scientific">Salmonella bongori</name>
    <dbReference type="NCBI Taxonomy" id="54736"/>
    <lineage>
        <taxon>Bacteria</taxon>
        <taxon>Pseudomonadati</taxon>
        <taxon>Pseudomonadota</taxon>
        <taxon>Gammaproteobacteria</taxon>
        <taxon>Enterobacterales</taxon>
        <taxon>Enterobacteriaceae</taxon>
        <taxon>Salmonella</taxon>
    </lineage>
</organism>
<dbReference type="AlphaFoldDB" id="A0A698W2U5"/>
<name>A0A698W2U5_SALBN</name>
<dbReference type="EMBL" id="AANPBW010000020">
    <property type="protein sequence ID" value="EDP8608089.1"/>
    <property type="molecule type" value="Genomic_DNA"/>
</dbReference>
<accession>A0A698W2U5</accession>